<dbReference type="Pfam" id="PF16242">
    <property type="entry name" value="Pyrid_ox_like"/>
    <property type="match status" value="1"/>
</dbReference>
<evidence type="ECO:0000313" key="2">
    <source>
        <dbReference type="EMBL" id="TNC52024.1"/>
    </source>
</evidence>
<protein>
    <submittedName>
        <fullName evidence="2">General stress protein</fullName>
    </submittedName>
</protein>
<dbReference type="RefSeq" id="WP_139075445.1">
    <property type="nucleotide sequence ID" value="NZ_VDFU01000003.1"/>
</dbReference>
<dbReference type="AlphaFoldDB" id="A0A5C4N2F9"/>
<dbReference type="OrthoDB" id="1432662at2"/>
<evidence type="ECO:0000313" key="3">
    <source>
        <dbReference type="Proteomes" id="UP000305887"/>
    </source>
</evidence>
<proteinExistence type="predicted"/>
<dbReference type="InterPro" id="IPR038725">
    <property type="entry name" value="YdaG_split_barrel_FMN-bd"/>
</dbReference>
<dbReference type="PANTHER" id="PTHR34818">
    <property type="entry name" value="PROTEIN BLI-3"/>
    <property type="match status" value="1"/>
</dbReference>
<dbReference type="EMBL" id="VDFU01000003">
    <property type="protein sequence ID" value="TNC52024.1"/>
    <property type="molecule type" value="Genomic_DNA"/>
</dbReference>
<dbReference type="SUPFAM" id="SSF50475">
    <property type="entry name" value="FMN-binding split barrel"/>
    <property type="match status" value="1"/>
</dbReference>
<reference evidence="2 3" key="1">
    <citation type="submission" date="2019-06" db="EMBL/GenBank/DDBJ databases">
        <title>YIM 131921 draft genome.</title>
        <authorList>
            <person name="Jiang L."/>
        </authorList>
    </citation>
    <scope>NUCLEOTIDE SEQUENCE [LARGE SCALE GENOMIC DNA]</scope>
    <source>
        <strain evidence="2 3">YIM 131921</strain>
    </source>
</reference>
<dbReference type="InterPro" id="IPR052917">
    <property type="entry name" value="Stress-Dev_Protein"/>
</dbReference>
<comment type="caution">
    <text evidence="2">The sequence shown here is derived from an EMBL/GenBank/DDBJ whole genome shotgun (WGS) entry which is preliminary data.</text>
</comment>
<sequence length="166" mass="18459">MTDDPQKDAEIEARFWAALRKDMTVMLGLGSEIESRPMTAQIEGDENQGPIWFFGNTESDLVEHLGQGAKDASFHFVSKGHDVWATVSGTLQVDNNKAMIDALWNPHAAAWYENGKDDPKLALLRMDVTHAKIWKDGSSLVAGFLSILGRDPKKDYQDNVAEVSLR</sequence>
<accession>A0A5C4N2F9</accession>
<organism evidence="2 3">
    <name type="scientific">Rubellimicrobium rubrum</name>
    <dbReference type="NCBI Taxonomy" id="2585369"/>
    <lineage>
        <taxon>Bacteria</taxon>
        <taxon>Pseudomonadati</taxon>
        <taxon>Pseudomonadota</taxon>
        <taxon>Alphaproteobacteria</taxon>
        <taxon>Rhodobacterales</taxon>
        <taxon>Roseobacteraceae</taxon>
        <taxon>Rubellimicrobium</taxon>
    </lineage>
</organism>
<dbReference type="PANTHER" id="PTHR34818:SF1">
    <property type="entry name" value="PROTEIN BLI-3"/>
    <property type="match status" value="1"/>
</dbReference>
<dbReference type="Proteomes" id="UP000305887">
    <property type="component" value="Unassembled WGS sequence"/>
</dbReference>
<dbReference type="Gene3D" id="2.30.110.10">
    <property type="entry name" value="Electron Transport, Fmn-binding Protein, Chain A"/>
    <property type="match status" value="1"/>
</dbReference>
<gene>
    <name evidence="2" type="ORF">FHG66_04290</name>
</gene>
<dbReference type="InterPro" id="IPR012349">
    <property type="entry name" value="Split_barrel_FMN-bd"/>
</dbReference>
<keyword evidence="3" id="KW-1185">Reference proteome</keyword>
<feature type="domain" description="General stress protein FMN-binding split barrel" evidence="1">
    <location>
        <begin position="14"/>
        <end position="148"/>
    </location>
</feature>
<name>A0A5C4N2F9_9RHOB</name>
<evidence type="ECO:0000259" key="1">
    <source>
        <dbReference type="Pfam" id="PF16242"/>
    </source>
</evidence>